<evidence type="ECO:0000256" key="1">
    <source>
        <dbReference type="SAM" id="Phobius"/>
    </source>
</evidence>
<proteinExistence type="predicted"/>
<sequence length="145" mass="16044">MPEQSAQSSAQETRQLTSLEDARLLLMKKNGLPVPESDPIMMLVSLLIAFADDYDAMLMRHNKAVTATMKGVIGNARAELEKEIQEFGNQVSSTTMQNVVLLISEHKKQMIEHQQAMRQSTILVTAASGLFVVAIIVVALWKVFS</sequence>
<organism evidence="2 3">
    <name type="scientific">Desulfovibrio desulfuricans</name>
    <dbReference type="NCBI Taxonomy" id="876"/>
    <lineage>
        <taxon>Bacteria</taxon>
        <taxon>Pseudomonadati</taxon>
        <taxon>Thermodesulfobacteriota</taxon>
        <taxon>Desulfovibrionia</taxon>
        <taxon>Desulfovibrionales</taxon>
        <taxon>Desulfovibrionaceae</taxon>
        <taxon>Desulfovibrio</taxon>
    </lineage>
</organism>
<reference evidence="3" key="1">
    <citation type="submission" date="2016-11" db="EMBL/GenBank/DDBJ databases">
        <authorList>
            <person name="Jaros S."/>
            <person name="Januszkiewicz K."/>
            <person name="Wedrychowicz H."/>
        </authorList>
    </citation>
    <scope>NUCLEOTIDE SEQUENCE [LARGE SCALE GENOMIC DNA]</scope>
    <source>
        <strain evidence="3">DSM 7057</strain>
    </source>
</reference>
<evidence type="ECO:0000313" key="3">
    <source>
        <dbReference type="Proteomes" id="UP000182680"/>
    </source>
</evidence>
<comment type="caution">
    <text evidence="2">The sequence shown here is derived from an EMBL/GenBank/DDBJ whole genome shotgun (WGS) entry which is preliminary data.</text>
</comment>
<dbReference type="AlphaFoldDB" id="A0AA94HV85"/>
<dbReference type="RefSeq" id="WP_072312555.1">
    <property type="nucleotide sequence ID" value="NZ_FPIW01000092.1"/>
</dbReference>
<evidence type="ECO:0000313" key="2">
    <source>
        <dbReference type="EMBL" id="SFW73315.1"/>
    </source>
</evidence>
<evidence type="ECO:0008006" key="4">
    <source>
        <dbReference type="Google" id="ProtNLM"/>
    </source>
</evidence>
<name>A0AA94HV85_DESDE</name>
<protein>
    <recommendedName>
        <fullName evidence="4">Transcriptional activator TraM</fullName>
    </recommendedName>
</protein>
<keyword evidence="1" id="KW-1133">Transmembrane helix</keyword>
<gene>
    <name evidence="2" type="ORF">SAMN02910291_02806</name>
</gene>
<dbReference type="Proteomes" id="UP000182680">
    <property type="component" value="Unassembled WGS sequence"/>
</dbReference>
<feature type="transmembrane region" description="Helical" evidence="1">
    <location>
        <begin position="122"/>
        <end position="144"/>
    </location>
</feature>
<dbReference type="EMBL" id="FPIW01000092">
    <property type="protein sequence ID" value="SFW73315.1"/>
    <property type="molecule type" value="Genomic_DNA"/>
</dbReference>
<keyword evidence="1" id="KW-0472">Membrane</keyword>
<keyword evidence="1" id="KW-0812">Transmembrane</keyword>
<accession>A0AA94HV85</accession>